<dbReference type="Proteomes" id="UP000241118">
    <property type="component" value="Unassembled WGS sequence"/>
</dbReference>
<organism evidence="1 2">
    <name type="scientific">Saccharothrix carnea</name>
    <dbReference type="NCBI Taxonomy" id="1280637"/>
    <lineage>
        <taxon>Bacteria</taxon>
        <taxon>Bacillati</taxon>
        <taxon>Actinomycetota</taxon>
        <taxon>Actinomycetes</taxon>
        <taxon>Pseudonocardiales</taxon>
        <taxon>Pseudonocardiaceae</taxon>
        <taxon>Saccharothrix</taxon>
    </lineage>
</organism>
<gene>
    <name evidence="1" type="ORF">B0I31_109173</name>
</gene>
<dbReference type="SUPFAM" id="SSF51905">
    <property type="entry name" value="FAD/NAD(P)-binding domain"/>
    <property type="match status" value="1"/>
</dbReference>
<comment type="caution">
    <text evidence="1">The sequence shown here is derived from an EMBL/GenBank/DDBJ whole genome shotgun (WGS) entry which is preliminary data.</text>
</comment>
<name>A0A2P8I4K5_SACCR</name>
<sequence length="458" mass="49640">MADVGQRAVVLGASMAGLLTARVLAEFYGEVVVVDRDDLSEVSGTPRNSVRQGGHAHALLARGLRVLEELYPGVTDELVGLGMPIGDLGGNMRWFFNGKQIAKVHTGLSTVSLVRPLLEGHVRSRTAALPGVVFRDRTDILGLVTTPDRARVTGVRVQAQDGDTTEVVEADLVLDTTGRGSRTPAWLEELGYERAPEEKIKIGLSYVTQHYRLPEDLLGDDVACIPVATPSHPRGAVFSRACGRYQLSLTGILGDQPPTDQEGFLAYAKTLPIPEIHEWVRDAERIDSPTAIRYPASVRRHYEKLTRFPAGMLVLGDGATSFNPVYAQGMTVAALEVLKLREHLRRGSAPLFRRWFADIAKVIDNPWEIAATGDLSFPGVEGKRTAKVRFVNAYLARLQAGAPRDPNLSNAFLRVAGLIDSAPALMKPATMLRVLRAGKPPAAPAAEGSTRWPAESTP</sequence>
<evidence type="ECO:0000313" key="1">
    <source>
        <dbReference type="EMBL" id="PSL53383.1"/>
    </source>
</evidence>
<dbReference type="PANTHER" id="PTHR43422">
    <property type="entry name" value="THIAMINE THIAZOLE SYNTHASE"/>
    <property type="match status" value="1"/>
</dbReference>
<evidence type="ECO:0000313" key="2">
    <source>
        <dbReference type="Proteomes" id="UP000241118"/>
    </source>
</evidence>
<accession>A0A2P8I4K5</accession>
<keyword evidence="2" id="KW-1185">Reference proteome</keyword>
<protein>
    <submittedName>
        <fullName evidence="1">2-polyprenyl-6-methoxyphenol hydroxylase-like FAD-dependent oxidoreductase</fullName>
    </submittedName>
</protein>
<dbReference type="AlphaFoldDB" id="A0A2P8I4K5"/>
<dbReference type="PANTHER" id="PTHR43422:SF3">
    <property type="entry name" value="THIAMINE THIAZOLE SYNTHASE"/>
    <property type="match status" value="1"/>
</dbReference>
<proteinExistence type="predicted"/>
<dbReference type="InterPro" id="IPR036188">
    <property type="entry name" value="FAD/NAD-bd_sf"/>
</dbReference>
<reference evidence="1 2" key="1">
    <citation type="submission" date="2018-03" db="EMBL/GenBank/DDBJ databases">
        <title>Genomic Encyclopedia of Type Strains, Phase III (KMG-III): the genomes of soil and plant-associated and newly described type strains.</title>
        <authorList>
            <person name="Whitman W."/>
        </authorList>
    </citation>
    <scope>NUCLEOTIDE SEQUENCE [LARGE SCALE GENOMIC DNA]</scope>
    <source>
        <strain evidence="1 2">CGMCC 4.7097</strain>
    </source>
</reference>
<dbReference type="Gene3D" id="3.50.50.60">
    <property type="entry name" value="FAD/NAD(P)-binding domain"/>
    <property type="match status" value="1"/>
</dbReference>
<dbReference type="EMBL" id="PYAX01000009">
    <property type="protein sequence ID" value="PSL53383.1"/>
    <property type="molecule type" value="Genomic_DNA"/>
</dbReference>